<evidence type="ECO:0000256" key="9">
    <source>
        <dbReference type="SAM" id="SignalP"/>
    </source>
</evidence>
<keyword evidence="6" id="KW-0472">Membrane</keyword>
<dbReference type="Gene3D" id="3.40.50.2300">
    <property type="match status" value="2"/>
</dbReference>
<dbReference type="GO" id="GO:0005886">
    <property type="term" value="C:plasma membrane"/>
    <property type="evidence" value="ECO:0007669"/>
    <property type="project" value="UniProtKB-SubCell"/>
</dbReference>
<keyword evidence="5 9" id="KW-0732">Signal</keyword>
<dbReference type="AlphaFoldDB" id="E1RC97"/>
<dbReference type="eggNOG" id="COG1744">
    <property type="taxonomic scope" value="Bacteria"/>
</dbReference>
<evidence type="ECO:0000259" key="10">
    <source>
        <dbReference type="Pfam" id="PF02608"/>
    </source>
</evidence>
<evidence type="ECO:0000313" key="11">
    <source>
        <dbReference type="EMBL" id="ADK79977.1"/>
    </source>
</evidence>
<protein>
    <submittedName>
        <fullName evidence="11">Basic membrane lipoprotein</fullName>
    </submittedName>
</protein>
<dbReference type="HOGENOM" id="CLU_038813_0_1_12"/>
<keyword evidence="8 11" id="KW-0449">Lipoprotein</keyword>
<feature type="signal peptide" evidence="9">
    <location>
        <begin position="1"/>
        <end position="21"/>
    </location>
</feature>
<evidence type="ECO:0000256" key="7">
    <source>
        <dbReference type="ARBA" id="ARBA00023139"/>
    </source>
</evidence>
<evidence type="ECO:0000256" key="3">
    <source>
        <dbReference type="ARBA" id="ARBA00022448"/>
    </source>
</evidence>
<dbReference type="KEGG" id="ssm:Spirs_0842"/>
<dbReference type="SUPFAM" id="SSF53822">
    <property type="entry name" value="Periplasmic binding protein-like I"/>
    <property type="match status" value="1"/>
</dbReference>
<name>E1RC97_SEDSS</name>
<evidence type="ECO:0000256" key="1">
    <source>
        <dbReference type="ARBA" id="ARBA00004193"/>
    </source>
</evidence>
<evidence type="ECO:0000256" key="6">
    <source>
        <dbReference type="ARBA" id="ARBA00023136"/>
    </source>
</evidence>
<dbReference type="Proteomes" id="UP000002318">
    <property type="component" value="Chromosome"/>
</dbReference>
<evidence type="ECO:0000256" key="2">
    <source>
        <dbReference type="ARBA" id="ARBA00008610"/>
    </source>
</evidence>
<evidence type="ECO:0000256" key="4">
    <source>
        <dbReference type="ARBA" id="ARBA00022475"/>
    </source>
</evidence>
<evidence type="ECO:0000256" key="5">
    <source>
        <dbReference type="ARBA" id="ARBA00022729"/>
    </source>
</evidence>
<dbReference type="PANTHER" id="PTHR34296:SF2">
    <property type="entry name" value="ABC TRANSPORTER GUANOSINE-BINDING PROTEIN NUPN"/>
    <property type="match status" value="1"/>
</dbReference>
<dbReference type="PANTHER" id="PTHR34296">
    <property type="entry name" value="TRANSCRIPTIONAL ACTIVATOR PROTEIN MED"/>
    <property type="match status" value="1"/>
</dbReference>
<comment type="subcellular location">
    <subcellularLocation>
        <location evidence="1">Cell membrane</location>
        <topology evidence="1">Lipid-anchor</topology>
    </subcellularLocation>
</comment>
<proteinExistence type="inferred from homology"/>
<dbReference type="CDD" id="cd19964">
    <property type="entry name" value="PBP1_BMP-like"/>
    <property type="match status" value="1"/>
</dbReference>
<feature type="domain" description="ABC transporter substrate-binding protein PnrA-like" evidence="10">
    <location>
        <begin position="35"/>
        <end position="336"/>
    </location>
</feature>
<keyword evidence="3" id="KW-0813">Transport</keyword>
<evidence type="ECO:0000313" key="12">
    <source>
        <dbReference type="Proteomes" id="UP000002318"/>
    </source>
</evidence>
<dbReference type="Pfam" id="PF02608">
    <property type="entry name" value="Bmp"/>
    <property type="match status" value="1"/>
</dbReference>
<gene>
    <name evidence="11" type="ordered locus">Spirs_0842</name>
</gene>
<organism evidence="11 12">
    <name type="scientific">Sediminispirochaeta smaragdinae (strain DSM 11293 / JCM 15392 / SEBR 4228)</name>
    <name type="common">Spirochaeta smaragdinae</name>
    <dbReference type="NCBI Taxonomy" id="573413"/>
    <lineage>
        <taxon>Bacteria</taxon>
        <taxon>Pseudomonadati</taxon>
        <taxon>Spirochaetota</taxon>
        <taxon>Spirochaetia</taxon>
        <taxon>Spirochaetales</taxon>
        <taxon>Spirochaetaceae</taxon>
        <taxon>Sediminispirochaeta</taxon>
    </lineage>
</organism>
<dbReference type="STRING" id="573413.Spirs_0842"/>
<dbReference type="EMBL" id="CP002116">
    <property type="protein sequence ID" value="ADK79977.1"/>
    <property type="molecule type" value="Genomic_DNA"/>
</dbReference>
<accession>E1RC97</accession>
<keyword evidence="12" id="KW-1185">Reference proteome</keyword>
<dbReference type="RefSeq" id="WP_013253441.1">
    <property type="nucleotide sequence ID" value="NC_014364.1"/>
</dbReference>
<sequence length="364" mass="39047">MKKRCLSMLILTVMVACFGWAGGQNEGPVDTDTLRVILIIPGNLGDKSFFDSANRGLDLVAEEFGAETKVIEAGVDSTKWEPALYDAIDGDWDIIITGSSMTELLNQVAPQYPDQKFINFDTSIVETPDNVYSMFYATNDIGFLAGTVAALISTADLPLSKDEATIGFLGGMDIPGINDFLVGYIEGALNINPDIEILISYAGDFNDPAKGKELSLVQYNAGADVIYNVAGGTGLGLMDAAKTANGYAIGVDSDQAMLFRESDPEKASHIVTSTIKRIDQSVLRAVSLAQSGELPFGTHEVLGVKEGGVGLAKNEFYDAVMSDELKARVEAVTQELIEGEIVVSSAFGMESEQINALRERVSRR</sequence>
<dbReference type="InterPro" id="IPR050957">
    <property type="entry name" value="BMP_lipoprotein"/>
</dbReference>
<evidence type="ECO:0000256" key="8">
    <source>
        <dbReference type="ARBA" id="ARBA00023288"/>
    </source>
</evidence>
<dbReference type="OrthoDB" id="9769871at2"/>
<dbReference type="InterPro" id="IPR003760">
    <property type="entry name" value="PnrA-like"/>
</dbReference>
<keyword evidence="7" id="KW-0564">Palmitate</keyword>
<feature type="chain" id="PRO_5003150688" evidence="9">
    <location>
        <begin position="22"/>
        <end position="364"/>
    </location>
</feature>
<dbReference type="PROSITE" id="PS51257">
    <property type="entry name" value="PROKAR_LIPOPROTEIN"/>
    <property type="match status" value="1"/>
</dbReference>
<reference evidence="12" key="1">
    <citation type="journal article" date="2010" name="Stand. Genomic Sci.">
        <title>Complete genome sequence of Spirochaeta smaragdinae type strain (SEBR 4228).</title>
        <authorList>
            <person name="Mavromatis K."/>
            <person name="Yasawong M."/>
            <person name="Chertkov O."/>
            <person name="Lapidus A."/>
            <person name="Lucas S."/>
            <person name="Nolan M."/>
            <person name="Del Rio T.G."/>
            <person name="Tice H."/>
            <person name="Cheng J.F."/>
            <person name="Pitluck S."/>
            <person name="Liolios K."/>
            <person name="Ivanova N."/>
            <person name="Tapia R."/>
            <person name="Han C."/>
            <person name="Bruce D."/>
            <person name="Goodwin L."/>
            <person name="Pati A."/>
            <person name="Chen A."/>
            <person name="Palaniappan K."/>
            <person name="Land M."/>
            <person name="Hauser L."/>
            <person name="Chang Y.J."/>
            <person name="Jeffries C.D."/>
            <person name="Detter J.C."/>
            <person name="Rohde M."/>
            <person name="Brambilla E."/>
            <person name="Spring S."/>
            <person name="Goker M."/>
            <person name="Sikorski J."/>
            <person name="Woyke T."/>
            <person name="Bristow J."/>
            <person name="Eisen J.A."/>
            <person name="Markowitz V."/>
            <person name="Hugenholtz P."/>
            <person name="Klenk H.P."/>
            <person name="Kyrpides N.C."/>
        </authorList>
    </citation>
    <scope>NUCLEOTIDE SEQUENCE [LARGE SCALE GENOMIC DNA]</scope>
    <source>
        <strain evidence="12">DSM 11293 / JCM 15392 / SEBR 4228</strain>
    </source>
</reference>
<dbReference type="InterPro" id="IPR028082">
    <property type="entry name" value="Peripla_BP_I"/>
</dbReference>
<comment type="similarity">
    <text evidence="2">Belongs to the BMP lipoprotein family.</text>
</comment>
<keyword evidence="4" id="KW-1003">Cell membrane</keyword>